<organism evidence="5 6">
    <name type="scientific">Candidatus Portnoybacteria bacterium RIFCSPHIGHO2_01_FULL_40_12b</name>
    <dbReference type="NCBI Taxonomy" id="1801994"/>
    <lineage>
        <taxon>Bacteria</taxon>
        <taxon>Candidatus Portnoyibacteriota</taxon>
    </lineage>
</organism>
<dbReference type="InterPro" id="IPR000307">
    <property type="entry name" value="Ribosomal_bS16"/>
</dbReference>
<dbReference type="SUPFAM" id="SSF54565">
    <property type="entry name" value="Ribosomal protein S16"/>
    <property type="match status" value="1"/>
</dbReference>
<dbReference type="PANTHER" id="PTHR12919:SF20">
    <property type="entry name" value="SMALL RIBOSOMAL SUBUNIT PROTEIN BS16M"/>
    <property type="match status" value="1"/>
</dbReference>
<evidence type="ECO:0000313" key="5">
    <source>
        <dbReference type="EMBL" id="OGZ35850.1"/>
    </source>
</evidence>
<dbReference type="GO" id="GO:0006412">
    <property type="term" value="P:translation"/>
    <property type="evidence" value="ECO:0007669"/>
    <property type="project" value="UniProtKB-UniRule"/>
</dbReference>
<proteinExistence type="inferred from homology"/>
<gene>
    <name evidence="3" type="primary">rpsP</name>
    <name evidence="5" type="ORF">A2815_00440</name>
</gene>
<dbReference type="InterPro" id="IPR023803">
    <property type="entry name" value="Ribosomal_bS16_dom_sf"/>
</dbReference>
<comment type="similarity">
    <text evidence="3">Belongs to the bacterial ribosomal protein bS16 family.</text>
</comment>
<dbReference type="HAMAP" id="MF_00385">
    <property type="entry name" value="Ribosomal_bS16"/>
    <property type="match status" value="1"/>
</dbReference>
<protein>
    <recommendedName>
        <fullName evidence="3">Small ribosomal subunit protein bS16</fullName>
    </recommendedName>
</protein>
<evidence type="ECO:0000313" key="6">
    <source>
        <dbReference type="Proteomes" id="UP000176974"/>
    </source>
</evidence>
<dbReference type="Proteomes" id="UP000176974">
    <property type="component" value="Unassembled WGS sequence"/>
</dbReference>
<feature type="region of interest" description="Disordered" evidence="4">
    <location>
        <begin position="89"/>
        <end position="124"/>
    </location>
</feature>
<name>A0A1G2FDW5_9BACT</name>
<keyword evidence="1 3" id="KW-0689">Ribosomal protein</keyword>
<evidence type="ECO:0000256" key="1">
    <source>
        <dbReference type="ARBA" id="ARBA00022980"/>
    </source>
</evidence>
<dbReference type="GO" id="GO:0015935">
    <property type="term" value="C:small ribosomal subunit"/>
    <property type="evidence" value="ECO:0007669"/>
    <property type="project" value="TreeGrafter"/>
</dbReference>
<evidence type="ECO:0000256" key="3">
    <source>
        <dbReference type="HAMAP-Rule" id="MF_00385"/>
    </source>
</evidence>
<dbReference type="GO" id="GO:0003735">
    <property type="term" value="F:structural constituent of ribosome"/>
    <property type="evidence" value="ECO:0007669"/>
    <property type="project" value="InterPro"/>
</dbReference>
<accession>A0A1G2FDW5</accession>
<dbReference type="PANTHER" id="PTHR12919">
    <property type="entry name" value="30S RIBOSOMAL PROTEIN S16"/>
    <property type="match status" value="1"/>
</dbReference>
<evidence type="ECO:0000256" key="2">
    <source>
        <dbReference type="ARBA" id="ARBA00023274"/>
    </source>
</evidence>
<feature type="compositionally biased region" description="Basic and acidic residues" evidence="4">
    <location>
        <begin position="90"/>
        <end position="124"/>
    </location>
</feature>
<keyword evidence="2 3" id="KW-0687">Ribonucleoprotein</keyword>
<evidence type="ECO:0000256" key="4">
    <source>
        <dbReference type="SAM" id="MobiDB-lite"/>
    </source>
</evidence>
<sequence length="124" mass="14258">MLIVRLLRVGKKNAPSFRIVLIEKSAPPKSGKFLEILGFYNPRSKEINIKKERILYWISKGVKASETVHNLLVSQDIIKGPKIKKKIKKGKETIETKEEKKQEEKGKEEVGVDNLKEMSKIDKE</sequence>
<dbReference type="EMBL" id="MHMY01000006">
    <property type="protein sequence ID" value="OGZ35850.1"/>
    <property type="molecule type" value="Genomic_DNA"/>
</dbReference>
<dbReference type="Gene3D" id="3.30.1320.10">
    <property type="match status" value="1"/>
</dbReference>
<dbReference type="NCBIfam" id="TIGR00002">
    <property type="entry name" value="S16"/>
    <property type="match status" value="1"/>
</dbReference>
<dbReference type="GO" id="GO:0005737">
    <property type="term" value="C:cytoplasm"/>
    <property type="evidence" value="ECO:0007669"/>
    <property type="project" value="UniProtKB-ARBA"/>
</dbReference>
<reference evidence="5 6" key="1">
    <citation type="journal article" date="2016" name="Nat. Commun.">
        <title>Thousands of microbial genomes shed light on interconnected biogeochemical processes in an aquifer system.</title>
        <authorList>
            <person name="Anantharaman K."/>
            <person name="Brown C.T."/>
            <person name="Hug L.A."/>
            <person name="Sharon I."/>
            <person name="Castelle C.J."/>
            <person name="Probst A.J."/>
            <person name="Thomas B.C."/>
            <person name="Singh A."/>
            <person name="Wilkins M.J."/>
            <person name="Karaoz U."/>
            <person name="Brodie E.L."/>
            <person name="Williams K.H."/>
            <person name="Hubbard S.S."/>
            <person name="Banfield J.F."/>
        </authorList>
    </citation>
    <scope>NUCLEOTIDE SEQUENCE [LARGE SCALE GENOMIC DNA]</scope>
</reference>
<dbReference type="AlphaFoldDB" id="A0A1G2FDW5"/>
<comment type="caution">
    <text evidence="5">The sequence shown here is derived from an EMBL/GenBank/DDBJ whole genome shotgun (WGS) entry which is preliminary data.</text>
</comment>
<dbReference type="Pfam" id="PF00886">
    <property type="entry name" value="Ribosomal_S16"/>
    <property type="match status" value="1"/>
</dbReference>